<feature type="region of interest" description="Disordered" evidence="1">
    <location>
        <begin position="376"/>
        <end position="454"/>
    </location>
</feature>
<comment type="caution">
    <text evidence="3">The sequence shown here is derived from an EMBL/GenBank/DDBJ whole genome shotgun (WGS) entry which is preliminary data.</text>
</comment>
<dbReference type="GO" id="GO:0006351">
    <property type="term" value="P:DNA-templated transcription"/>
    <property type="evidence" value="ECO:0007669"/>
    <property type="project" value="TreeGrafter"/>
</dbReference>
<gene>
    <name evidence="3" type="ORF">QJS10_CPB17g02404</name>
</gene>
<dbReference type="PANTHER" id="PTHR11477">
    <property type="entry name" value="TRANSCRIPTION FACTOR S-II ZINC FINGER DOMAIN-CONTAINING PROTEIN"/>
    <property type="match status" value="1"/>
</dbReference>
<evidence type="ECO:0000313" key="3">
    <source>
        <dbReference type="EMBL" id="KAK1292492.1"/>
    </source>
</evidence>
<evidence type="ECO:0000259" key="2">
    <source>
        <dbReference type="Pfam" id="PF07744"/>
    </source>
</evidence>
<proteinExistence type="predicted"/>
<feature type="compositionally biased region" description="Low complexity" evidence="1">
    <location>
        <begin position="377"/>
        <end position="389"/>
    </location>
</feature>
<accession>A0AAV9CWE2</accession>
<dbReference type="CDD" id="cd21538">
    <property type="entry name" value="SPOC_TFIIS"/>
    <property type="match status" value="1"/>
</dbReference>
<dbReference type="PANTHER" id="PTHR11477:SF37">
    <property type="entry name" value="SPEN PARALOGUE AND ORTHOLOGUE SPOC C-TERMINAL DOMAIN-CONTAINING PROTEIN"/>
    <property type="match status" value="1"/>
</dbReference>
<evidence type="ECO:0000313" key="4">
    <source>
        <dbReference type="Proteomes" id="UP001180020"/>
    </source>
</evidence>
<reference evidence="3" key="2">
    <citation type="submission" date="2023-06" db="EMBL/GenBank/DDBJ databases">
        <authorList>
            <person name="Ma L."/>
            <person name="Liu K.-W."/>
            <person name="Li Z."/>
            <person name="Hsiao Y.-Y."/>
            <person name="Qi Y."/>
            <person name="Fu T."/>
            <person name="Tang G."/>
            <person name="Zhang D."/>
            <person name="Sun W.-H."/>
            <person name="Liu D.-K."/>
            <person name="Li Y."/>
            <person name="Chen G.-Z."/>
            <person name="Liu X.-D."/>
            <person name="Liao X.-Y."/>
            <person name="Jiang Y.-T."/>
            <person name="Yu X."/>
            <person name="Hao Y."/>
            <person name="Huang J."/>
            <person name="Zhao X.-W."/>
            <person name="Ke S."/>
            <person name="Chen Y.-Y."/>
            <person name="Wu W.-L."/>
            <person name="Hsu J.-L."/>
            <person name="Lin Y.-F."/>
            <person name="Huang M.-D."/>
            <person name="Li C.-Y."/>
            <person name="Huang L."/>
            <person name="Wang Z.-W."/>
            <person name="Zhao X."/>
            <person name="Zhong W.-Y."/>
            <person name="Peng D.-H."/>
            <person name="Ahmad S."/>
            <person name="Lan S."/>
            <person name="Zhang J.-S."/>
            <person name="Tsai W.-C."/>
            <person name="Van De Peer Y."/>
            <person name="Liu Z.-J."/>
        </authorList>
    </citation>
    <scope>NUCLEOTIDE SEQUENCE</scope>
    <source>
        <strain evidence="3">CP</strain>
        <tissue evidence="3">Leaves</tissue>
    </source>
</reference>
<evidence type="ECO:0000256" key="1">
    <source>
        <dbReference type="SAM" id="MobiDB-lite"/>
    </source>
</evidence>
<reference evidence="3" key="1">
    <citation type="journal article" date="2023" name="Nat. Commun.">
        <title>Diploid and tetraploid genomes of Acorus and the evolution of monocots.</title>
        <authorList>
            <person name="Ma L."/>
            <person name="Liu K.W."/>
            <person name="Li Z."/>
            <person name="Hsiao Y.Y."/>
            <person name="Qi Y."/>
            <person name="Fu T."/>
            <person name="Tang G.D."/>
            <person name="Zhang D."/>
            <person name="Sun W.H."/>
            <person name="Liu D.K."/>
            <person name="Li Y."/>
            <person name="Chen G.Z."/>
            <person name="Liu X.D."/>
            <person name="Liao X.Y."/>
            <person name="Jiang Y.T."/>
            <person name="Yu X."/>
            <person name="Hao Y."/>
            <person name="Huang J."/>
            <person name="Zhao X.W."/>
            <person name="Ke S."/>
            <person name="Chen Y.Y."/>
            <person name="Wu W.L."/>
            <person name="Hsu J.L."/>
            <person name="Lin Y.F."/>
            <person name="Huang M.D."/>
            <person name="Li C.Y."/>
            <person name="Huang L."/>
            <person name="Wang Z.W."/>
            <person name="Zhao X."/>
            <person name="Zhong W.Y."/>
            <person name="Peng D.H."/>
            <person name="Ahmad S."/>
            <person name="Lan S."/>
            <person name="Zhang J.S."/>
            <person name="Tsai W.C."/>
            <person name="Van de Peer Y."/>
            <person name="Liu Z.J."/>
        </authorList>
    </citation>
    <scope>NUCLEOTIDE SEQUENCE</scope>
    <source>
        <strain evidence="3">CP</strain>
    </source>
</reference>
<name>A0AAV9CWE2_ACOCL</name>
<feature type="domain" description="Spen paralogue and orthologue SPOC C-terminal" evidence="2">
    <location>
        <begin position="225"/>
        <end position="373"/>
    </location>
</feature>
<dbReference type="Pfam" id="PF07744">
    <property type="entry name" value="SPOC"/>
    <property type="match status" value="1"/>
</dbReference>
<protein>
    <recommendedName>
        <fullName evidence="2">Spen paralogue and orthologue SPOC C-terminal domain-containing protein</fullName>
    </recommendedName>
</protein>
<dbReference type="EMBL" id="JAUJYO010000017">
    <property type="protein sequence ID" value="KAK1292492.1"/>
    <property type="molecule type" value="Genomic_DNA"/>
</dbReference>
<dbReference type="Proteomes" id="UP001180020">
    <property type="component" value="Unassembled WGS sequence"/>
</dbReference>
<dbReference type="InterPro" id="IPR012921">
    <property type="entry name" value="SPOC_C"/>
</dbReference>
<sequence length="666" mass="72763">MVDDFHGNMKHPILADQETSVVRTFSPTLYSMSSHLKSQLDSDKKETPDHYTYLDGTLLAGNICGVRPDIKAKLSTENLDSAGDRNVIGVGSSWTSTSSDENGASGSCQCPTTITRSGNSSQCAYFGTDMIIKAAGDHGPNMLQTLLPENSDDCKEPTEDDKLNVRLQDSGTCGIKVIKKLEGSIIVNRNQTMGKEISPLGFDASDKRSVEAGHESQHVAENIASKKTEVLWNGSLQLTSSISVSTIAYFKSGEKVPENNWSNNIEVKGKVKLDAFEKFIKEFRCSRNRSLMVISLCWKAGSSRSGLAGMKEVAKVYKEKKRIGFAQLCPAIDLYVCPRSETIITILAKYGFFKGMAAIEEDQDSFIGCVVWKKNRSSSSSKNPKRTNNVLPKQQFPNDSATLQIAESSKCTIQETTSPSDGKDIKSSGDSSIIHSSSDNIVTIPPPKRENLPVLTSGMSTTCKPEVISSADPELHPSTVEHQALNHVESQKSVSGFESQPIVPFQAPRALPEPYVKSDSPDEDDLPEFDFSTACGLPPQQYQDVPPSDTHGQTLVQKSGPKFPLLPMPAATMILNQNRQQISTSTRIISKSHQNNAISNSRERESQATMFVPEGNNSAHPIVPVSRANDSVQDNRTKIQQRVCGTVSIMTMMTCLNGIQTLNERI</sequence>
<dbReference type="GO" id="GO:0005634">
    <property type="term" value="C:nucleus"/>
    <property type="evidence" value="ECO:0007669"/>
    <property type="project" value="TreeGrafter"/>
</dbReference>
<dbReference type="AlphaFoldDB" id="A0AAV9CWE2"/>
<organism evidence="3 4">
    <name type="scientific">Acorus calamus</name>
    <name type="common">Sweet flag</name>
    <dbReference type="NCBI Taxonomy" id="4465"/>
    <lineage>
        <taxon>Eukaryota</taxon>
        <taxon>Viridiplantae</taxon>
        <taxon>Streptophyta</taxon>
        <taxon>Embryophyta</taxon>
        <taxon>Tracheophyta</taxon>
        <taxon>Spermatophyta</taxon>
        <taxon>Magnoliopsida</taxon>
        <taxon>Liliopsida</taxon>
        <taxon>Acoraceae</taxon>
        <taxon>Acorus</taxon>
    </lineage>
</organism>
<keyword evidence="4" id="KW-1185">Reference proteome</keyword>
<feature type="compositionally biased region" description="Low complexity" evidence="1">
    <location>
        <begin position="428"/>
        <end position="441"/>
    </location>
</feature>
<feature type="compositionally biased region" description="Polar residues" evidence="1">
    <location>
        <begin position="390"/>
        <end position="417"/>
    </location>
</feature>